<proteinExistence type="predicted"/>
<evidence type="ECO:0000313" key="3">
    <source>
        <dbReference type="Proteomes" id="UP001370490"/>
    </source>
</evidence>
<dbReference type="AlphaFoldDB" id="A0AAN8Z166"/>
<organism evidence="2 3">
    <name type="scientific">Dillenia turbinata</name>
    <dbReference type="NCBI Taxonomy" id="194707"/>
    <lineage>
        <taxon>Eukaryota</taxon>
        <taxon>Viridiplantae</taxon>
        <taxon>Streptophyta</taxon>
        <taxon>Embryophyta</taxon>
        <taxon>Tracheophyta</taxon>
        <taxon>Spermatophyta</taxon>
        <taxon>Magnoliopsida</taxon>
        <taxon>eudicotyledons</taxon>
        <taxon>Gunneridae</taxon>
        <taxon>Pentapetalae</taxon>
        <taxon>Dilleniales</taxon>
        <taxon>Dilleniaceae</taxon>
        <taxon>Dillenia</taxon>
    </lineage>
</organism>
<protein>
    <recommendedName>
        <fullName evidence="1">DUF3444 domain-containing protein</fullName>
    </recommendedName>
</protein>
<keyword evidence="3" id="KW-1185">Reference proteome</keyword>
<accession>A0AAN8Z166</accession>
<evidence type="ECO:0000259" key="1">
    <source>
        <dbReference type="Pfam" id="PF11926"/>
    </source>
</evidence>
<name>A0AAN8Z166_9MAGN</name>
<dbReference type="EMBL" id="JBAMMX010000020">
    <property type="protein sequence ID" value="KAK6920537.1"/>
    <property type="molecule type" value="Genomic_DNA"/>
</dbReference>
<reference evidence="2 3" key="1">
    <citation type="submission" date="2023-12" db="EMBL/GenBank/DDBJ databases">
        <title>A high-quality genome assembly for Dillenia turbinata (Dilleniales).</title>
        <authorList>
            <person name="Chanderbali A."/>
        </authorList>
    </citation>
    <scope>NUCLEOTIDE SEQUENCE [LARGE SCALE GENOMIC DNA]</scope>
    <source>
        <strain evidence="2">LSX21</strain>
        <tissue evidence="2">Leaf</tissue>
    </source>
</reference>
<dbReference type="Pfam" id="PF11926">
    <property type="entry name" value="DUF3444"/>
    <property type="match status" value="1"/>
</dbReference>
<comment type="caution">
    <text evidence="2">The sequence shown here is derived from an EMBL/GenBank/DDBJ whole genome shotgun (WGS) entry which is preliminary data.</text>
</comment>
<dbReference type="Proteomes" id="UP001370490">
    <property type="component" value="Unassembled WGS sequence"/>
</dbReference>
<dbReference type="InterPro" id="IPR024593">
    <property type="entry name" value="DUF3444"/>
</dbReference>
<feature type="domain" description="DUF3444" evidence="1">
    <location>
        <begin position="51"/>
        <end position="119"/>
    </location>
</feature>
<evidence type="ECO:0000313" key="2">
    <source>
        <dbReference type="EMBL" id="KAK6920537.1"/>
    </source>
</evidence>
<gene>
    <name evidence="2" type="ORF">RJ641_014215</name>
</gene>
<sequence length="122" mass="13981">MRSDQIFGCVFSCGPNIKIAPGFSKTSGIFWVGKHAINKSINLFPWTRGTRNWSPDWNELTLDEVIQKYDMVEVLEDYNETQGVTIAPLVNVPGFKIVFRQHLDFGKLTTMPREMIQFSPLQ</sequence>